<keyword evidence="3" id="KW-1185">Reference proteome</keyword>
<dbReference type="RefSeq" id="WP_085415934.1">
    <property type="nucleotide sequence ID" value="NZ_CAUJPY010000003.1"/>
</dbReference>
<organism evidence="2 3">
    <name type="scientific">Neisseria canis</name>
    <dbReference type="NCBI Taxonomy" id="493"/>
    <lineage>
        <taxon>Bacteria</taxon>
        <taxon>Pseudomonadati</taxon>
        <taxon>Pseudomonadota</taxon>
        <taxon>Betaproteobacteria</taxon>
        <taxon>Neisseriales</taxon>
        <taxon>Neisseriaceae</taxon>
        <taxon>Neisseria</taxon>
    </lineage>
</organism>
<evidence type="ECO:0000256" key="1">
    <source>
        <dbReference type="SAM" id="MobiDB-lite"/>
    </source>
</evidence>
<dbReference type="SUPFAM" id="SSF81901">
    <property type="entry name" value="HCP-like"/>
    <property type="match status" value="2"/>
</dbReference>
<dbReference type="EC" id="3.5.2.6" evidence="2"/>
<dbReference type="InterPro" id="IPR006597">
    <property type="entry name" value="Sel1-like"/>
</dbReference>
<feature type="region of interest" description="Disordered" evidence="1">
    <location>
        <begin position="450"/>
        <end position="478"/>
    </location>
</feature>
<evidence type="ECO:0000313" key="2">
    <source>
        <dbReference type="EMBL" id="VEF02088.1"/>
    </source>
</evidence>
<proteinExistence type="predicted"/>
<accession>A0A1X3CZE4</accession>
<dbReference type="PANTHER" id="PTHR45011">
    <property type="entry name" value="DAP3-BINDING CELL DEATH ENHANCER 1"/>
    <property type="match status" value="1"/>
</dbReference>
<evidence type="ECO:0000313" key="3">
    <source>
        <dbReference type="Proteomes" id="UP000279284"/>
    </source>
</evidence>
<name>A0A1X3CZE4_9NEIS</name>
<dbReference type="KEGG" id="nci:NCTC10296_01612"/>
<sequence length="675" mass="76598">MTENEINQLKQLAEQGDVEAQFNLGTCYRKGLGVEQSDNKAAEWYGKAAEQGHVEAQFNLGGLYHQGLGVEQSDSKAAEWYGKAAEQDDAQAQFNLGVCYDQGLGVEQNDSKAAEWYGKAAEQDDAQAQFNLGVYYHQGLGVEQSDSKAAEWYGKAAEQGHAKAQFNLGTCYRKGLGVEQSDSKATEWYEKAAEQGDVKAQFNLGVYYHQGLGVEQSDSKAAEWYRKAAEQNNTSVNNAFELMIRKDITMLLQSPTSNQLNKFIIIAEKYQDIINKLNVPSKFILKQILDIYAVIKDGQQTNIKTNIIALWGLIYQIIDTLHIKFSSDGDEQKVAHYINKNWALTLLKGKQALRLIPLQFMNDPTEGKLLTEILNNRAAITNAGYREQEDFCFIKSFSFNFNSLNQFRLYGKSDNIEASGLSLVFKQDYFLKQVENYRFSEALISQPESKDVDAKSMGEKKEESELLESRHSEGIENEQTKPKLGKLPLYRCIYLEPESLCEKDTKKWIIGVAHTDQSSFMLGTGKTSVEYQNYLKEINTITANITQYFEDLSACYGKLMKSLKPVGANSEEKIKILKVVDDIILPLSFLIKHYAFKEEQECRCFYVSPLNAEVVQVEEDKEHVFVEMENIVDELQEIYLGIKAVDSKVYIEKVIQDNFKLEDKPKVYVSNNPFK</sequence>
<keyword evidence="2" id="KW-0378">Hydrolase</keyword>
<dbReference type="STRING" id="493.BWD07_03250"/>
<dbReference type="PANTHER" id="PTHR45011:SF1">
    <property type="entry name" value="DAP3-BINDING CELL DEATH ENHANCER 1"/>
    <property type="match status" value="1"/>
</dbReference>
<reference evidence="2 3" key="1">
    <citation type="submission" date="2018-12" db="EMBL/GenBank/DDBJ databases">
        <authorList>
            <consortium name="Pathogen Informatics"/>
        </authorList>
    </citation>
    <scope>NUCLEOTIDE SEQUENCE [LARGE SCALE GENOMIC DNA]</scope>
    <source>
        <strain evidence="2 3">NCTC10296</strain>
    </source>
</reference>
<dbReference type="Pfam" id="PF08238">
    <property type="entry name" value="Sel1"/>
    <property type="match status" value="6"/>
</dbReference>
<gene>
    <name evidence="2" type="primary">hcpC_1</name>
    <name evidence="2" type="ORF">NCTC10296_01612</name>
</gene>
<protein>
    <submittedName>
        <fullName evidence="2">TPR repeat protein</fullName>
        <ecNumber evidence="2">3.5.2.6</ecNumber>
    </submittedName>
</protein>
<dbReference type="EMBL" id="LR134313">
    <property type="protein sequence ID" value="VEF02088.1"/>
    <property type="molecule type" value="Genomic_DNA"/>
</dbReference>
<dbReference type="SMART" id="SM00671">
    <property type="entry name" value="SEL1"/>
    <property type="match status" value="6"/>
</dbReference>
<dbReference type="OrthoDB" id="199979at2"/>
<dbReference type="Proteomes" id="UP000279284">
    <property type="component" value="Chromosome"/>
</dbReference>
<dbReference type="AlphaFoldDB" id="A0A1X3CZE4"/>
<dbReference type="GO" id="GO:0008800">
    <property type="term" value="F:beta-lactamase activity"/>
    <property type="evidence" value="ECO:0007669"/>
    <property type="project" value="UniProtKB-EC"/>
</dbReference>
<dbReference type="InterPro" id="IPR052748">
    <property type="entry name" value="ISR_Activator"/>
</dbReference>
<dbReference type="InterPro" id="IPR011990">
    <property type="entry name" value="TPR-like_helical_dom_sf"/>
</dbReference>
<dbReference type="Gene3D" id="1.25.40.10">
    <property type="entry name" value="Tetratricopeptide repeat domain"/>
    <property type="match status" value="1"/>
</dbReference>